<feature type="transmembrane region" description="Helical" evidence="1">
    <location>
        <begin position="53"/>
        <end position="74"/>
    </location>
</feature>
<gene>
    <name evidence="2" type="ORF">DH2020_015194</name>
</gene>
<evidence type="ECO:0000313" key="2">
    <source>
        <dbReference type="EMBL" id="KAK6150262.1"/>
    </source>
</evidence>
<organism evidence="2 3">
    <name type="scientific">Rehmannia glutinosa</name>
    <name type="common">Chinese foxglove</name>
    <dbReference type="NCBI Taxonomy" id="99300"/>
    <lineage>
        <taxon>Eukaryota</taxon>
        <taxon>Viridiplantae</taxon>
        <taxon>Streptophyta</taxon>
        <taxon>Embryophyta</taxon>
        <taxon>Tracheophyta</taxon>
        <taxon>Spermatophyta</taxon>
        <taxon>Magnoliopsida</taxon>
        <taxon>eudicotyledons</taxon>
        <taxon>Gunneridae</taxon>
        <taxon>Pentapetalae</taxon>
        <taxon>asterids</taxon>
        <taxon>lamiids</taxon>
        <taxon>Lamiales</taxon>
        <taxon>Orobanchaceae</taxon>
        <taxon>Rehmannieae</taxon>
        <taxon>Rehmannia</taxon>
    </lineage>
</organism>
<keyword evidence="1" id="KW-1133">Transmembrane helix</keyword>
<proteinExistence type="predicted"/>
<dbReference type="PANTHER" id="PTHR21529:SF4">
    <property type="entry name" value="TPR AND ANKYRIN REPEAT-CONTAINING PROTEIN 1"/>
    <property type="match status" value="1"/>
</dbReference>
<keyword evidence="1" id="KW-0472">Membrane</keyword>
<sequence length="193" mass="21277">MHPSPSHEPPTIASFPLLGTVTVTAISIGIFQIRERKQLMVVAAAGDVSADGTVYLIAGIATVALLGTAFPILFSRKDLNRMFLRLGEYKRAGNIYLEKCDMSELKKAGECFSLAGSYRIAAEVYAKGSFFHECLSACTKGNYFDLGQSCIRFGFAEDRSLPRSFLVNHRVVALGFQGGLFWFVDVMEWEESL</sequence>
<dbReference type="EMBL" id="JABTTQ020000008">
    <property type="protein sequence ID" value="KAK6150262.1"/>
    <property type="molecule type" value="Genomic_DNA"/>
</dbReference>
<evidence type="ECO:0000256" key="1">
    <source>
        <dbReference type="SAM" id="Phobius"/>
    </source>
</evidence>
<protein>
    <submittedName>
        <fullName evidence="2">Uncharacterized protein</fullName>
    </submittedName>
</protein>
<dbReference type="PANTHER" id="PTHR21529">
    <property type="entry name" value="MAMMARY TURMOR VIRUS RECEPTOR HOMOLOG 1, 2 MTVR1, 2"/>
    <property type="match status" value="1"/>
</dbReference>
<feature type="transmembrane region" description="Helical" evidence="1">
    <location>
        <begin position="12"/>
        <end position="33"/>
    </location>
</feature>
<accession>A0ABR0WS24</accession>
<comment type="caution">
    <text evidence="2">The sequence shown here is derived from an EMBL/GenBank/DDBJ whole genome shotgun (WGS) entry which is preliminary data.</text>
</comment>
<dbReference type="Proteomes" id="UP001318860">
    <property type="component" value="Unassembled WGS sequence"/>
</dbReference>
<dbReference type="InterPro" id="IPR039904">
    <property type="entry name" value="TRANK1"/>
</dbReference>
<keyword evidence="1" id="KW-0812">Transmembrane</keyword>
<reference evidence="2 3" key="1">
    <citation type="journal article" date="2021" name="Comput. Struct. Biotechnol. J.">
        <title>De novo genome assembly of the potent medicinal plant Rehmannia glutinosa using nanopore technology.</title>
        <authorList>
            <person name="Ma L."/>
            <person name="Dong C."/>
            <person name="Song C."/>
            <person name="Wang X."/>
            <person name="Zheng X."/>
            <person name="Niu Y."/>
            <person name="Chen S."/>
            <person name="Feng W."/>
        </authorList>
    </citation>
    <scope>NUCLEOTIDE SEQUENCE [LARGE SCALE GENOMIC DNA]</scope>
    <source>
        <strain evidence="2">DH-2019</strain>
    </source>
</reference>
<evidence type="ECO:0000313" key="3">
    <source>
        <dbReference type="Proteomes" id="UP001318860"/>
    </source>
</evidence>
<name>A0ABR0WS24_REHGL</name>
<keyword evidence="3" id="KW-1185">Reference proteome</keyword>